<evidence type="ECO:0000256" key="1">
    <source>
        <dbReference type="ARBA" id="ARBA00001936"/>
    </source>
</evidence>
<keyword evidence="8 19" id="KW-0812">Transmembrane</keyword>
<dbReference type="EC" id="2.7.8.11" evidence="5 17"/>
<evidence type="ECO:0000256" key="9">
    <source>
        <dbReference type="ARBA" id="ARBA00022723"/>
    </source>
</evidence>
<evidence type="ECO:0000256" key="14">
    <source>
        <dbReference type="ARBA" id="ARBA00023209"/>
    </source>
</evidence>
<dbReference type="PANTHER" id="PTHR15362:SF4">
    <property type="entry name" value="CDP-DIACYLGLYCEROL--INOSITOL 3-PHOSPHATIDYLTRANSFERASE"/>
    <property type="match status" value="1"/>
</dbReference>
<evidence type="ECO:0000313" key="21">
    <source>
        <dbReference type="Proteomes" id="UP000001357"/>
    </source>
</evidence>
<keyword evidence="10" id="KW-0460">Magnesium</keyword>
<proteinExistence type="inferred from homology"/>
<dbReference type="FunFam" id="1.20.120.1760:FF:000003">
    <property type="entry name" value="CDP-diacylglycerol--inositol 3-phosphatidyltransferase"/>
    <property type="match status" value="1"/>
</dbReference>
<evidence type="ECO:0000256" key="3">
    <source>
        <dbReference type="ARBA" id="ARBA00004141"/>
    </source>
</evidence>
<feature type="transmembrane region" description="Helical" evidence="19">
    <location>
        <begin position="133"/>
        <end position="156"/>
    </location>
</feature>
<dbReference type="EMBL" id="CH991543">
    <property type="protein sequence ID" value="EDQ92438.1"/>
    <property type="molecule type" value="Genomic_DNA"/>
</dbReference>
<dbReference type="InterPro" id="IPR014387">
    <property type="entry name" value="CDP_diag_ino_3_P_euk"/>
</dbReference>
<dbReference type="PIRSF" id="PIRSF000848">
    <property type="entry name" value="CDP_diag_ino_3_P"/>
    <property type="match status" value="1"/>
</dbReference>
<dbReference type="InterPro" id="IPR048254">
    <property type="entry name" value="CDP_ALCOHOL_P_TRANSF_CS"/>
</dbReference>
<evidence type="ECO:0000256" key="5">
    <source>
        <dbReference type="ARBA" id="ARBA00013212"/>
    </source>
</evidence>
<evidence type="ECO:0000256" key="19">
    <source>
        <dbReference type="SAM" id="Phobius"/>
    </source>
</evidence>
<keyword evidence="16 17" id="KW-1208">Phospholipid metabolism</keyword>
<keyword evidence="6 17" id="KW-0444">Lipid biosynthesis</keyword>
<evidence type="ECO:0000256" key="10">
    <source>
        <dbReference type="ARBA" id="ARBA00022842"/>
    </source>
</evidence>
<keyword evidence="12 17" id="KW-0443">Lipid metabolism</keyword>
<dbReference type="PROSITE" id="PS00379">
    <property type="entry name" value="CDP_ALCOHOL_P_TRANSF"/>
    <property type="match status" value="1"/>
</dbReference>
<keyword evidence="9" id="KW-0479">Metal-binding</keyword>
<comment type="similarity">
    <text evidence="4 17 18">Belongs to the CDP-alcohol phosphatidyltransferase class-I family.</text>
</comment>
<dbReference type="AlphaFoldDB" id="A9UPK0"/>
<evidence type="ECO:0000256" key="8">
    <source>
        <dbReference type="ARBA" id="ARBA00022692"/>
    </source>
</evidence>
<protein>
    <recommendedName>
        <fullName evidence="5 17">CDP-diacylglycerol--inositol 3-phosphatidyltransferase</fullName>
        <ecNumber evidence="5 17">2.7.8.11</ecNumber>
    </recommendedName>
</protein>
<keyword evidence="7 17" id="KW-0808">Transferase</keyword>
<dbReference type="GO" id="GO:0006661">
    <property type="term" value="P:phosphatidylinositol biosynthetic process"/>
    <property type="evidence" value="ECO:0000318"/>
    <property type="project" value="GO_Central"/>
</dbReference>
<evidence type="ECO:0000256" key="6">
    <source>
        <dbReference type="ARBA" id="ARBA00022516"/>
    </source>
</evidence>
<keyword evidence="13 17" id="KW-0472">Membrane</keyword>
<feature type="transmembrane region" description="Helical" evidence="19">
    <location>
        <begin position="176"/>
        <end position="197"/>
    </location>
</feature>
<dbReference type="Gene3D" id="1.20.120.1760">
    <property type="match status" value="1"/>
</dbReference>
<dbReference type="GO" id="GO:0005794">
    <property type="term" value="C:Golgi apparatus"/>
    <property type="evidence" value="ECO:0000318"/>
    <property type="project" value="GO_Central"/>
</dbReference>
<evidence type="ECO:0000313" key="20">
    <source>
        <dbReference type="EMBL" id="EDQ92438.1"/>
    </source>
</evidence>
<evidence type="ECO:0000256" key="17">
    <source>
        <dbReference type="PIRNR" id="PIRNR000848"/>
    </source>
</evidence>
<dbReference type="OMA" id="AQTYSEN"/>
<comment type="cofactor">
    <cofactor evidence="2">
        <name>Mg(2+)</name>
        <dbReference type="ChEBI" id="CHEBI:18420"/>
    </cofactor>
</comment>
<dbReference type="eggNOG" id="KOG3240">
    <property type="taxonomic scope" value="Eukaryota"/>
</dbReference>
<evidence type="ECO:0000256" key="11">
    <source>
        <dbReference type="ARBA" id="ARBA00022989"/>
    </source>
</evidence>
<dbReference type="Pfam" id="PF01066">
    <property type="entry name" value="CDP-OH_P_transf"/>
    <property type="match status" value="1"/>
</dbReference>
<evidence type="ECO:0000256" key="18">
    <source>
        <dbReference type="RuleBase" id="RU003750"/>
    </source>
</evidence>
<dbReference type="GO" id="GO:0046872">
    <property type="term" value="F:metal ion binding"/>
    <property type="evidence" value="ECO:0007669"/>
    <property type="project" value="UniProtKB-KW"/>
</dbReference>
<feature type="transmembrane region" description="Helical" evidence="19">
    <location>
        <begin position="92"/>
        <end position="112"/>
    </location>
</feature>
<keyword evidence="11 19" id="KW-1133">Transmembrane helix</keyword>
<sequence>MAVNIFLFVPNLIGFARVVLGIASLFYMNDQPYVAMTLYWLSAFLDVFDGMAARHFNQSTSFGAVLDMVSDRCTTLCLIMNCAMFYPGYLLAFQLLVVLDISSHWLQMYSSMMKGKTSHKQIDLSENAFLRYYYMKPILFALCSANELFFMALYFVHFDILGTVEVAGLTLHLWPIIGYISAPLFAIKHLVGLIQLVTASQNIGIIDAAQHEKKN</sequence>
<gene>
    <name evidence="20" type="ORF">MONBRDRAFT_22098</name>
</gene>
<evidence type="ECO:0000256" key="13">
    <source>
        <dbReference type="ARBA" id="ARBA00023136"/>
    </source>
</evidence>
<keyword evidence="14 17" id="KW-0594">Phospholipid biosynthesis</keyword>
<dbReference type="GO" id="GO:0016020">
    <property type="term" value="C:membrane"/>
    <property type="evidence" value="ECO:0007669"/>
    <property type="project" value="UniProtKB-SubCell"/>
</dbReference>
<organism evidence="20 21">
    <name type="scientific">Monosiga brevicollis</name>
    <name type="common">Choanoflagellate</name>
    <dbReference type="NCBI Taxonomy" id="81824"/>
    <lineage>
        <taxon>Eukaryota</taxon>
        <taxon>Choanoflagellata</taxon>
        <taxon>Craspedida</taxon>
        <taxon>Salpingoecidae</taxon>
        <taxon>Monosiga</taxon>
    </lineage>
</organism>
<comment type="cofactor">
    <cofactor evidence="1">
        <name>Mn(2+)</name>
        <dbReference type="ChEBI" id="CHEBI:29035"/>
    </cofactor>
</comment>
<dbReference type="FunCoup" id="A9UPK0">
    <property type="interactions" value="1095"/>
</dbReference>
<accession>A9UPK0</accession>
<evidence type="ECO:0000256" key="15">
    <source>
        <dbReference type="ARBA" id="ARBA00023211"/>
    </source>
</evidence>
<dbReference type="Proteomes" id="UP000001357">
    <property type="component" value="Unassembled WGS sequence"/>
</dbReference>
<keyword evidence="21" id="KW-1185">Reference proteome</keyword>
<evidence type="ECO:0000256" key="12">
    <source>
        <dbReference type="ARBA" id="ARBA00023098"/>
    </source>
</evidence>
<evidence type="ECO:0000256" key="4">
    <source>
        <dbReference type="ARBA" id="ARBA00010441"/>
    </source>
</evidence>
<dbReference type="KEGG" id="mbr:MONBRDRAFT_22098"/>
<dbReference type="PANTHER" id="PTHR15362">
    <property type="entry name" value="PHOSPHATIDYLINOSITOL SYNTHASE"/>
    <property type="match status" value="1"/>
</dbReference>
<dbReference type="InterPro" id="IPR000462">
    <property type="entry name" value="CDP-OH_P_trans"/>
</dbReference>
<dbReference type="STRING" id="81824.A9UPK0"/>
<dbReference type="InterPro" id="IPR043130">
    <property type="entry name" value="CDP-OH_PTrfase_TM_dom"/>
</dbReference>
<dbReference type="GeneID" id="5887532"/>
<evidence type="ECO:0000256" key="2">
    <source>
        <dbReference type="ARBA" id="ARBA00001946"/>
    </source>
</evidence>
<comment type="subcellular location">
    <subcellularLocation>
        <location evidence="3">Membrane</location>
        <topology evidence="3">Multi-pass membrane protein</topology>
    </subcellularLocation>
</comment>
<name>A9UPK0_MONBE</name>
<keyword evidence="15" id="KW-0464">Manganese</keyword>
<dbReference type="RefSeq" id="XP_001742200.1">
    <property type="nucleotide sequence ID" value="XM_001742148.1"/>
</dbReference>
<evidence type="ECO:0000256" key="7">
    <source>
        <dbReference type="ARBA" id="ARBA00022679"/>
    </source>
</evidence>
<comment type="catalytic activity">
    <reaction evidence="17">
        <text>a CDP-1,2-diacyl-sn-glycerol + myo-inositol = a 1,2-diacyl-sn-glycero-3-phospho-(1D-myo-inositol) + CMP + H(+)</text>
        <dbReference type="Rhea" id="RHEA:11580"/>
        <dbReference type="ChEBI" id="CHEBI:15378"/>
        <dbReference type="ChEBI" id="CHEBI:17268"/>
        <dbReference type="ChEBI" id="CHEBI:57880"/>
        <dbReference type="ChEBI" id="CHEBI:58332"/>
        <dbReference type="ChEBI" id="CHEBI:60377"/>
        <dbReference type="EC" id="2.7.8.11"/>
    </reaction>
</comment>
<reference evidence="20 21" key="1">
    <citation type="journal article" date="2008" name="Nature">
        <title>The genome of the choanoflagellate Monosiga brevicollis and the origin of metazoans.</title>
        <authorList>
            <consortium name="JGI Sequencing"/>
            <person name="King N."/>
            <person name="Westbrook M.J."/>
            <person name="Young S.L."/>
            <person name="Kuo A."/>
            <person name="Abedin M."/>
            <person name="Chapman J."/>
            <person name="Fairclough S."/>
            <person name="Hellsten U."/>
            <person name="Isogai Y."/>
            <person name="Letunic I."/>
            <person name="Marr M."/>
            <person name="Pincus D."/>
            <person name="Putnam N."/>
            <person name="Rokas A."/>
            <person name="Wright K.J."/>
            <person name="Zuzow R."/>
            <person name="Dirks W."/>
            <person name="Good M."/>
            <person name="Goodstein D."/>
            <person name="Lemons D."/>
            <person name="Li W."/>
            <person name="Lyons J.B."/>
            <person name="Morris A."/>
            <person name="Nichols S."/>
            <person name="Richter D.J."/>
            <person name="Salamov A."/>
            <person name="Bork P."/>
            <person name="Lim W.A."/>
            <person name="Manning G."/>
            <person name="Miller W.T."/>
            <person name="McGinnis W."/>
            <person name="Shapiro H."/>
            <person name="Tjian R."/>
            <person name="Grigoriev I.V."/>
            <person name="Rokhsar D."/>
        </authorList>
    </citation>
    <scope>NUCLEOTIDE SEQUENCE [LARGE SCALE GENOMIC DNA]</scope>
    <source>
        <strain evidence="21">MX1 / ATCC 50154</strain>
    </source>
</reference>
<dbReference type="GO" id="GO:0003881">
    <property type="term" value="F:CDP-diacylglycerol-inositol 3-phosphatidyltransferase activity"/>
    <property type="evidence" value="ECO:0000318"/>
    <property type="project" value="GO_Central"/>
</dbReference>
<dbReference type="InParanoid" id="A9UPK0"/>
<evidence type="ECO:0000256" key="16">
    <source>
        <dbReference type="ARBA" id="ARBA00023264"/>
    </source>
</evidence>
<feature type="transmembrane region" description="Helical" evidence="19">
    <location>
        <begin position="7"/>
        <end position="27"/>
    </location>
</feature>